<evidence type="ECO:0000256" key="7">
    <source>
        <dbReference type="HAMAP-Rule" id="MF_00259"/>
    </source>
</evidence>
<organism evidence="11 12">
    <name type="scientific">Magnetococcus marinus (strain ATCC BAA-1437 / JCM 17883 / MC-1)</name>
    <dbReference type="NCBI Taxonomy" id="156889"/>
    <lineage>
        <taxon>Bacteria</taxon>
        <taxon>Pseudomonadati</taxon>
        <taxon>Pseudomonadota</taxon>
        <taxon>Magnetococcia</taxon>
        <taxon>Magnetococcales</taxon>
        <taxon>Magnetococcaceae</taxon>
        <taxon>Magnetococcus</taxon>
    </lineage>
</organism>
<dbReference type="SUPFAM" id="SSF101790">
    <property type="entry name" value="Aminomethyltransferase beta-barrel domain"/>
    <property type="match status" value="1"/>
</dbReference>
<dbReference type="EC" id="2.1.2.10" evidence="2 7"/>
<evidence type="ECO:0000256" key="1">
    <source>
        <dbReference type="ARBA" id="ARBA00008609"/>
    </source>
</evidence>
<feature type="binding site" evidence="8">
    <location>
        <position position="200"/>
    </location>
    <ligand>
        <name>substrate</name>
    </ligand>
</feature>
<feature type="domain" description="GCVT N-terminal" evidence="9">
    <location>
        <begin position="13"/>
        <end position="262"/>
    </location>
</feature>
<keyword evidence="4 7" id="KW-0808">Transferase</keyword>
<dbReference type="HAMAP" id="MF_00259">
    <property type="entry name" value="GcvT"/>
    <property type="match status" value="1"/>
</dbReference>
<comment type="similarity">
    <text evidence="1 7">Belongs to the GcvT family.</text>
</comment>
<evidence type="ECO:0000256" key="5">
    <source>
        <dbReference type="ARBA" id="ARBA00031395"/>
    </source>
</evidence>
<dbReference type="InterPro" id="IPR027266">
    <property type="entry name" value="TrmE/GcvT-like"/>
</dbReference>
<evidence type="ECO:0000256" key="3">
    <source>
        <dbReference type="ARBA" id="ARBA00022576"/>
    </source>
</evidence>
<keyword evidence="11" id="KW-0489">Methyltransferase</keyword>
<dbReference type="GO" id="GO:0008483">
    <property type="term" value="F:transaminase activity"/>
    <property type="evidence" value="ECO:0007669"/>
    <property type="project" value="UniProtKB-KW"/>
</dbReference>
<dbReference type="InterPro" id="IPR022903">
    <property type="entry name" value="GcvT_bac"/>
</dbReference>
<evidence type="ECO:0000259" key="10">
    <source>
        <dbReference type="Pfam" id="PF08669"/>
    </source>
</evidence>
<dbReference type="GO" id="GO:0019464">
    <property type="term" value="P:glycine decarboxylation via glycine cleavage system"/>
    <property type="evidence" value="ECO:0007669"/>
    <property type="project" value="UniProtKB-UniRule"/>
</dbReference>
<dbReference type="GO" id="GO:0004047">
    <property type="term" value="F:aminomethyltransferase activity"/>
    <property type="evidence" value="ECO:0007669"/>
    <property type="project" value="UniProtKB-UniRule"/>
</dbReference>
<protein>
    <recommendedName>
        <fullName evidence="2 7">Aminomethyltransferase</fullName>
        <ecNumber evidence="2 7">2.1.2.10</ecNumber>
    </recommendedName>
    <alternativeName>
        <fullName evidence="5 7">Glycine cleavage system T protein</fullName>
    </alternativeName>
</protein>
<dbReference type="AlphaFoldDB" id="A0L7X5"/>
<dbReference type="InterPro" id="IPR006222">
    <property type="entry name" value="GCVT_N"/>
</dbReference>
<dbReference type="PIRSF" id="PIRSF006487">
    <property type="entry name" value="GcvT"/>
    <property type="match status" value="1"/>
</dbReference>
<dbReference type="Gene3D" id="3.30.1360.120">
    <property type="entry name" value="Probable tRNA modification gtpase trme, domain 1"/>
    <property type="match status" value="1"/>
</dbReference>
<reference evidence="12" key="1">
    <citation type="journal article" date="2009" name="Appl. Environ. Microbiol.">
        <title>Complete genome sequence of the chemolithoautotrophic marine magnetotactic coccus strain MC-1.</title>
        <authorList>
            <person name="Schubbe S."/>
            <person name="Williams T.J."/>
            <person name="Xie G."/>
            <person name="Kiss H.E."/>
            <person name="Brettin T.S."/>
            <person name="Martinez D."/>
            <person name="Ross C.A."/>
            <person name="Schuler D."/>
            <person name="Cox B.L."/>
            <person name="Nealson K.H."/>
            <person name="Bazylinski D.A."/>
        </authorList>
    </citation>
    <scope>NUCLEOTIDE SEQUENCE [LARGE SCALE GENOMIC DNA]</scope>
    <source>
        <strain evidence="12">ATCC BAA-1437 / JCM 17883 / MC-1</strain>
    </source>
</reference>
<dbReference type="PANTHER" id="PTHR43757:SF2">
    <property type="entry name" value="AMINOMETHYLTRANSFERASE, MITOCHONDRIAL"/>
    <property type="match status" value="1"/>
</dbReference>
<dbReference type="eggNOG" id="COG0404">
    <property type="taxonomic scope" value="Bacteria"/>
</dbReference>
<dbReference type="SUPFAM" id="SSF103025">
    <property type="entry name" value="Folate-binding domain"/>
    <property type="match status" value="1"/>
</dbReference>
<comment type="subunit">
    <text evidence="7">The glycine cleavage system is composed of four proteins: P, T, L and H.</text>
</comment>
<reference evidence="11 12" key="2">
    <citation type="journal article" date="2012" name="Int. J. Syst. Evol. Microbiol.">
        <title>Magnetococcus marinus gen. nov., sp. nov., a marine, magnetotactic bacterium that represents a novel lineage (Magnetococcaceae fam. nov.; Magnetococcales ord. nov.) at the base of the Alphaproteobacteria.</title>
        <authorList>
            <person name="Bazylinski D.A."/>
            <person name="Williams T.J."/>
            <person name="Lefevre C.T."/>
            <person name="Berg R.J."/>
            <person name="Zhang C.L."/>
            <person name="Bowser S.S."/>
            <person name="Dean A.J."/>
            <person name="Beveridge T.J."/>
        </authorList>
    </citation>
    <scope>NUCLEOTIDE SEQUENCE [LARGE SCALE GENOMIC DNA]</scope>
    <source>
        <strain evidence="12">ATCC BAA-1437 / JCM 17883 / MC-1</strain>
    </source>
</reference>
<dbReference type="InterPro" id="IPR028896">
    <property type="entry name" value="GcvT/YgfZ/DmdA"/>
</dbReference>
<dbReference type="InterPro" id="IPR006223">
    <property type="entry name" value="GcvT"/>
</dbReference>
<name>A0L7X5_MAGMM</name>
<evidence type="ECO:0000313" key="12">
    <source>
        <dbReference type="Proteomes" id="UP000002586"/>
    </source>
</evidence>
<dbReference type="Gene3D" id="2.40.30.110">
    <property type="entry name" value="Aminomethyltransferase beta-barrel domains"/>
    <property type="match status" value="1"/>
</dbReference>
<comment type="catalytic activity">
    <reaction evidence="6 7">
        <text>N(6)-[(R)-S(8)-aminomethyldihydrolipoyl]-L-lysyl-[protein] + (6S)-5,6,7,8-tetrahydrofolate = N(6)-[(R)-dihydrolipoyl]-L-lysyl-[protein] + (6R)-5,10-methylene-5,6,7,8-tetrahydrofolate + NH4(+)</text>
        <dbReference type="Rhea" id="RHEA:16945"/>
        <dbReference type="Rhea" id="RHEA-COMP:10475"/>
        <dbReference type="Rhea" id="RHEA-COMP:10492"/>
        <dbReference type="ChEBI" id="CHEBI:15636"/>
        <dbReference type="ChEBI" id="CHEBI:28938"/>
        <dbReference type="ChEBI" id="CHEBI:57453"/>
        <dbReference type="ChEBI" id="CHEBI:83100"/>
        <dbReference type="ChEBI" id="CHEBI:83143"/>
        <dbReference type="EC" id="2.1.2.10"/>
    </reaction>
</comment>
<accession>A0L7X5</accession>
<evidence type="ECO:0000256" key="4">
    <source>
        <dbReference type="ARBA" id="ARBA00022679"/>
    </source>
</evidence>
<dbReference type="Gene3D" id="3.30.70.1400">
    <property type="entry name" value="Aminomethyltransferase beta-barrel domains"/>
    <property type="match status" value="1"/>
</dbReference>
<dbReference type="Pfam" id="PF08669">
    <property type="entry name" value="GCV_T_C"/>
    <property type="match status" value="1"/>
</dbReference>
<proteinExistence type="inferred from homology"/>
<dbReference type="GO" id="GO:0005829">
    <property type="term" value="C:cytosol"/>
    <property type="evidence" value="ECO:0007669"/>
    <property type="project" value="TreeGrafter"/>
</dbReference>
<dbReference type="NCBIfam" id="NF001567">
    <property type="entry name" value="PRK00389.1"/>
    <property type="match status" value="1"/>
</dbReference>
<dbReference type="InterPro" id="IPR029043">
    <property type="entry name" value="GcvT/YgfZ_C"/>
</dbReference>
<dbReference type="Proteomes" id="UP000002586">
    <property type="component" value="Chromosome"/>
</dbReference>
<dbReference type="PANTHER" id="PTHR43757">
    <property type="entry name" value="AMINOMETHYLTRANSFERASE"/>
    <property type="match status" value="1"/>
</dbReference>
<dbReference type="FunFam" id="3.30.70.1400:FF:000001">
    <property type="entry name" value="Aminomethyltransferase"/>
    <property type="match status" value="1"/>
</dbReference>
<dbReference type="Pfam" id="PF01571">
    <property type="entry name" value="GCV_T"/>
    <property type="match status" value="1"/>
</dbReference>
<dbReference type="Gene3D" id="4.10.1250.10">
    <property type="entry name" value="Aminomethyltransferase fragment"/>
    <property type="match status" value="1"/>
</dbReference>
<comment type="function">
    <text evidence="7">The glycine cleavage system catalyzes the degradation of glycine.</text>
</comment>
<evidence type="ECO:0000259" key="9">
    <source>
        <dbReference type="Pfam" id="PF01571"/>
    </source>
</evidence>
<dbReference type="KEGG" id="mgm:Mmc1_1559"/>
<sequence length="371" mass="40970">MHRSKPMSQQTPLYPYHVEAGAKMVDFAGWMMPVSYGSQLQEHHQVRQHVGMFDVCHMGHVQVSGPQATAYLQFLLCNDVAKLREAGQAIYTGMLNSSGGVIDDLIVYRDDEQHYHVVVNAANREGDVQWMQDRAQDFEGVTVTLDPQLGMIAVQGPEAQQRVAELFAGVELEALKTFRSIIIEGGRIARTGYTGEDGFELIFPAQTIITLWTRLQAMQVPPIGLGARDTLRLEAGLNLYGSDMDHKIDPLACGMGWTVAWEPTTRMFLGRDYLELLRESGGSSQQRVGLILTDKGVLRAGQPVLFHGRPSGHVTSGTWSPTLEQGIAMARVDASIEIGQMVDVVIRNRSMPARVVGLPFVRHGQVVYKAS</sequence>
<dbReference type="GO" id="GO:0032259">
    <property type="term" value="P:methylation"/>
    <property type="evidence" value="ECO:0007669"/>
    <property type="project" value="UniProtKB-KW"/>
</dbReference>
<dbReference type="GO" id="GO:0005960">
    <property type="term" value="C:glycine cleavage complex"/>
    <property type="evidence" value="ECO:0007669"/>
    <property type="project" value="InterPro"/>
</dbReference>
<dbReference type="HOGENOM" id="CLU_007884_10_2_5"/>
<gene>
    <name evidence="7" type="primary">gcvT</name>
    <name evidence="11" type="ordered locus">Mmc1_1559</name>
</gene>
<evidence type="ECO:0000256" key="6">
    <source>
        <dbReference type="ARBA" id="ARBA00047665"/>
    </source>
</evidence>
<dbReference type="GO" id="GO:0008168">
    <property type="term" value="F:methyltransferase activity"/>
    <property type="evidence" value="ECO:0007669"/>
    <property type="project" value="UniProtKB-KW"/>
</dbReference>
<dbReference type="NCBIfam" id="TIGR00528">
    <property type="entry name" value="gcvT"/>
    <property type="match status" value="1"/>
</dbReference>
<evidence type="ECO:0000256" key="8">
    <source>
        <dbReference type="PIRSR" id="PIRSR006487-1"/>
    </source>
</evidence>
<keyword evidence="12" id="KW-1185">Reference proteome</keyword>
<dbReference type="InterPro" id="IPR013977">
    <property type="entry name" value="GcvT_C"/>
</dbReference>
<feature type="domain" description="Aminomethyltransferase C-terminal" evidence="10">
    <location>
        <begin position="286"/>
        <end position="361"/>
    </location>
</feature>
<keyword evidence="3 7" id="KW-0032">Aminotransferase</keyword>
<evidence type="ECO:0000256" key="2">
    <source>
        <dbReference type="ARBA" id="ARBA00012616"/>
    </source>
</evidence>
<dbReference type="STRING" id="156889.Mmc1_1559"/>
<evidence type="ECO:0000313" key="11">
    <source>
        <dbReference type="EMBL" id="ABK44068.1"/>
    </source>
</evidence>
<dbReference type="EMBL" id="CP000471">
    <property type="protein sequence ID" value="ABK44068.1"/>
    <property type="molecule type" value="Genomic_DNA"/>
</dbReference>